<keyword evidence="5 8" id="KW-0812">Transmembrane</keyword>
<dbReference type="Proteomes" id="UP000184485">
    <property type="component" value="Unassembled WGS sequence"/>
</dbReference>
<dbReference type="PANTHER" id="PTHR43227:SF7">
    <property type="entry name" value="ARABINOOLIGOSACCHARIDES TRANSPORT SYSTEM PERMEASE PROTEIN ARAP"/>
    <property type="match status" value="1"/>
</dbReference>
<feature type="transmembrane region" description="Helical" evidence="8">
    <location>
        <begin position="271"/>
        <end position="290"/>
    </location>
</feature>
<keyword evidence="7 8" id="KW-0472">Membrane</keyword>
<evidence type="ECO:0000256" key="8">
    <source>
        <dbReference type="RuleBase" id="RU363032"/>
    </source>
</evidence>
<feature type="domain" description="ABC transmembrane type-1" evidence="9">
    <location>
        <begin position="75"/>
        <end position="289"/>
    </location>
</feature>
<proteinExistence type="inferred from homology"/>
<evidence type="ECO:0000256" key="3">
    <source>
        <dbReference type="ARBA" id="ARBA00022448"/>
    </source>
</evidence>
<reference evidence="10 11" key="1">
    <citation type="submission" date="2016-11" db="EMBL/GenBank/DDBJ databases">
        <authorList>
            <person name="Jaros S."/>
            <person name="Januszkiewicz K."/>
            <person name="Wedrychowicz H."/>
        </authorList>
    </citation>
    <scope>NUCLEOTIDE SEQUENCE [LARGE SCALE GENOMIC DNA]</scope>
    <source>
        <strain evidence="10 11">DSM 19436</strain>
    </source>
</reference>
<evidence type="ECO:0000256" key="1">
    <source>
        <dbReference type="ARBA" id="ARBA00004651"/>
    </source>
</evidence>
<dbReference type="GO" id="GO:0055085">
    <property type="term" value="P:transmembrane transport"/>
    <property type="evidence" value="ECO:0007669"/>
    <property type="project" value="InterPro"/>
</dbReference>
<dbReference type="CDD" id="cd06261">
    <property type="entry name" value="TM_PBP2"/>
    <property type="match status" value="1"/>
</dbReference>
<dbReference type="Gene3D" id="1.10.3720.10">
    <property type="entry name" value="MetI-like"/>
    <property type="match status" value="1"/>
</dbReference>
<evidence type="ECO:0000259" key="9">
    <source>
        <dbReference type="PROSITE" id="PS50928"/>
    </source>
</evidence>
<dbReference type="EMBL" id="FQUP01000001">
    <property type="protein sequence ID" value="SHE88484.1"/>
    <property type="molecule type" value="Genomic_DNA"/>
</dbReference>
<dbReference type="OrthoDB" id="7375219at2"/>
<organism evidence="10 11">
    <name type="scientific">Kaistia soli DSM 19436</name>
    <dbReference type="NCBI Taxonomy" id="1122133"/>
    <lineage>
        <taxon>Bacteria</taxon>
        <taxon>Pseudomonadati</taxon>
        <taxon>Pseudomonadota</taxon>
        <taxon>Alphaproteobacteria</taxon>
        <taxon>Hyphomicrobiales</taxon>
        <taxon>Kaistiaceae</taxon>
        <taxon>Kaistia</taxon>
    </lineage>
</organism>
<comment type="similarity">
    <text evidence="2 8">Belongs to the binding-protein-dependent transport system permease family.</text>
</comment>
<evidence type="ECO:0000256" key="6">
    <source>
        <dbReference type="ARBA" id="ARBA00022989"/>
    </source>
</evidence>
<feature type="transmembrane region" description="Helical" evidence="8">
    <location>
        <begin position="112"/>
        <end position="133"/>
    </location>
</feature>
<keyword evidence="11" id="KW-1185">Reference proteome</keyword>
<protein>
    <submittedName>
        <fullName evidence="10">Multiple sugar transport system permease protein</fullName>
    </submittedName>
</protein>
<dbReference type="PROSITE" id="PS50928">
    <property type="entry name" value="ABC_TM1"/>
    <property type="match status" value="1"/>
</dbReference>
<sequence length="300" mass="32011">MASKPTSSGRGSDGRVAFLLLALPLGLLAATLIVPMISAINISLRDIRVIGSDGPFAGLDNYARVLTDGTFWHALGISVVWVVGNAVVQTILALTAALVLNEKFPGVRVARVWIILTWIIPTVVVVIIWRWLLSPSGGMVNPLLIQLGIIDRPMGFFASGPAAMTSLILINSWRWFPFVAIMLLAGLQRIPGDIYEAAAVDGAGAVARFRAITWPLLQPTLLVLTVMGTLLSFNVFDIIWLLTAGGPAGGTETLPVLIYETAFKAYRMGDAAAMSVVASVLMIGLALVLLDRLAPKETGR</sequence>
<feature type="transmembrane region" description="Helical" evidence="8">
    <location>
        <begin position="153"/>
        <end position="173"/>
    </location>
</feature>
<dbReference type="STRING" id="1122133.SAMN02745157_1147"/>
<dbReference type="Pfam" id="PF00528">
    <property type="entry name" value="BPD_transp_1"/>
    <property type="match status" value="1"/>
</dbReference>
<dbReference type="GO" id="GO:0005886">
    <property type="term" value="C:plasma membrane"/>
    <property type="evidence" value="ECO:0007669"/>
    <property type="project" value="UniProtKB-SubCell"/>
</dbReference>
<dbReference type="RefSeq" id="WP_073051750.1">
    <property type="nucleotide sequence ID" value="NZ_FQUP01000001.1"/>
</dbReference>
<keyword evidence="6 8" id="KW-1133">Transmembrane helix</keyword>
<dbReference type="InterPro" id="IPR050809">
    <property type="entry name" value="UgpAE/MalFG_permease"/>
</dbReference>
<feature type="transmembrane region" description="Helical" evidence="8">
    <location>
        <begin position="71"/>
        <end position="100"/>
    </location>
</feature>
<evidence type="ECO:0000256" key="4">
    <source>
        <dbReference type="ARBA" id="ARBA00022475"/>
    </source>
</evidence>
<keyword evidence="4" id="KW-1003">Cell membrane</keyword>
<dbReference type="SUPFAM" id="SSF161098">
    <property type="entry name" value="MetI-like"/>
    <property type="match status" value="1"/>
</dbReference>
<feature type="transmembrane region" description="Helical" evidence="8">
    <location>
        <begin position="220"/>
        <end position="242"/>
    </location>
</feature>
<comment type="subcellular location">
    <subcellularLocation>
        <location evidence="1 8">Cell membrane</location>
        <topology evidence="1 8">Multi-pass membrane protein</topology>
    </subcellularLocation>
</comment>
<dbReference type="PANTHER" id="PTHR43227">
    <property type="entry name" value="BLL4140 PROTEIN"/>
    <property type="match status" value="1"/>
</dbReference>
<keyword evidence="3 8" id="KW-0813">Transport</keyword>
<evidence type="ECO:0000256" key="7">
    <source>
        <dbReference type="ARBA" id="ARBA00023136"/>
    </source>
</evidence>
<accession>A0A1M4X4S3</accession>
<dbReference type="InterPro" id="IPR035906">
    <property type="entry name" value="MetI-like_sf"/>
</dbReference>
<gene>
    <name evidence="10" type="ORF">SAMN02745157_1147</name>
</gene>
<evidence type="ECO:0000313" key="10">
    <source>
        <dbReference type="EMBL" id="SHE88484.1"/>
    </source>
</evidence>
<dbReference type="InterPro" id="IPR000515">
    <property type="entry name" value="MetI-like"/>
</dbReference>
<dbReference type="AlphaFoldDB" id="A0A1M4X4S3"/>
<evidence type="ECO:0000313" key="11">
    <source>
        <dbReference type="Proteomes" id="UP000184485"/>
    </source>
</evidence>
<keyword evidence="10" id="KW-0762">Sugar transport</keyword>
<evidence type="ECO:0000256" key="2">
    <source>
        <dbReference type="ARBA" id="ARBA00009306"/>
    </source>
</evidence>
<evidence type="ECO:0000256" key="5">
    <source>
        <dbReference type="ARBA" id="ARBA00022692"/>
    </source>
</evidence>
<name>A0A1M4X4S3_9HYPH</name>